<keyword evidence="3" id="KW-1185">Reference proteome</keyword>
<dbReference type="EMBL" id="CP012333">
    <property type="protein sequence ID" value="AKV02946.1"/>
    <property type="molecule type" value="Genomic_DNA"/>
</dbReference>
<evidence type="ECO:0000313" key="3">
    <source>
        <dbReference type="Proteomes" id="UP000064967"/>
    </source>
</evidence>
<name>A0A0K1QAY1_9BACT</name>
<feature type="region of interest" description="Disordered" evidence="1">
    <location>
        <begin position="19"/>
        <end position="39"/>
    </location>
</feature>
<accession>A0A0K1QAY1</accession>
<evidence type="ECO:0000313" key="2">
    <source>
        <dbReference type="EMBL" id="AKV02946.1"/>
    </source>
</evidence>
<gene>
    <name evidence="2" type="ORF">AKJ09_09609</name>
</gene>
<reference evidence="2 3" key="1">
    <citation type="submission" date="2015-08" db="EMBL/GenBank/DDBJ databases">
        <authorList>
            <person name="Babu N.S."/>
            <person name="Beckwith C.J."/>
            <person name="Beseler K.G."/>
            <person name="Brison A."/>
            <person name="Carone J.V."/>
            <person name="Caskin T.P."/>
            <person name="Diamond M."/>
            <person name="Durham M.E."/>
            <person name="Foxe J.M."/>
            <person name="Go M."/>
            <person name="Henderson B.A."/>
            <person name="Jones I.B."/>
            <person name="McGettigan J.A."/>
            <person name="Micheletti S.J."/>
            <person name="Nasrallah M.E."/>
            <person name="Ortiz D."/>
            <person name="Piller C.R."/>
            <person name="Privatt S.R."/>
            <person name="Schneider S.L."/>
            <person name="Sharp S."/>
            <person name="Smith T.C."/>
            <person name="Stanton J.D."/>
            <person name="Ullery H.E."/>
            <person name="Wilson R.J."/>
            <person name="Serrano M.G."/>
            <person name="Buck G."/>
            <person name="Lee V."/>
            <person name="Wang Y."/>
            <person name="Carvalho R."/>
            <person name="Voegtly L."/>
            <person name="Shi R."/>
            <person name="Duckworth R."/>
            <person name="Johnson A."/>
            <person name="Loviza R."/>
            <person name="Walstead R."/>
            <person name="Shah Z."/>
            <person name="Kiflezghi M."/>
            <person name="Wade K."/>
            <person name="Ball S.L."/>
            <person name="Bradley K.W."/>
            <person name="Asai D.J."/>
            <person name="Bowman C.A."/>
            <person name="Russell D.A."/>
            <person name="Pope W.H."/>
            <person name="Jacobs-Sera D."/>
            <person name="Hendrix R.W."/>
            <person name="Hatfull G.F."/>
        </authorList>
    </citation>
    <scope>NUCLEOTIDE SEQUENCE [LARGE SCALE GENOMIC DNA]</scope>
    <source>
        <strain evidence="2 3">DSM 27648</strain>
    </source>
</reference>
<organism evidence="2 3">
    <name type="scientific">Labilithrix luteola</name>
    <dbReference type="NCBI Taxonomy" id="1391654"/>
    <lineage>
        <taxon>Bacteria</taxon>
        <taxon>Pseudomonadati</taxon>
        <taxon>Myxococcota</taxon>
        <taxon>Polyangia</taxon>
        <taxon>Polyangiales</taxon>
        <taxon>Labilitrichaceae</taxon>
        <taxon>Labilithrix</taxon>
    </lineage>
</organism>
<dbReference type="KEGG" id="llu:AKJ09_09609"/>
<sequence length="39" mass="4475">MRIRFAWNSLRIEICRKSMRRRRGQGRPDVASKNGGGAS</sequence>
<protein>
    <submittedName>
        <fullName evidence="2">Uncharacterized protein</fullName>
    </submittedName>
</protein>
<evidence type="ECO:0000256" key="1">
    <source>
        <dbReference type="SAM" id="MobiDB-lite"/>
    </source>
</evidence>
<dbReference type="Proteomes" id="UP000064967">
    <property type="component" value="Chromosome"/>
</dbReference>
<dbReference type="AlphaFoldDB" id="A0A0K1QAY1"/>
<proteinExistence type="predicted"/>